<evidence type="ECO:0000313" key="4">
    <source>
        <dbReference type="Proteomes" id="UP000799302"/>
    </source>
</evidence>
<name>A0A6A6UPF4_9PEZI</name>
<dbReference type="PANTHER" id="PTHR37018:SF1">
    <property type="entry name" value="CULTURE SPECIFIC PROTEIN, PUTATIVE (AFU_ORTHOLOGUE AFUA_2G00130)-RELATED"/>
    <property type="match status" value="1"/>
</dbReference>
<dbReference type="OrthoDB" id="5946236at2759"/>
<dbReference type="GO" id="GO:0046872">
    <property type="term" value="F:metal ion binding"/>
    <property type="evidence" value="ECO:0007669"/>
    <property type="project" value="InterPro"/>
</dbReference>
<feature type="domain" description="ATP-grasp" evidence="2">
    <location>
        <begin position="90"/>
        <end position="315"/>
    </location>
</feature>
<protein>
    <recommendedName>
        <fullName evidence="2">ATP-grasp domain-containing protein</fullName>
    </recommendedName>
</protein>
<dbReference type="Pfam" id="PF02655">
    <property type="entry name" value="ATP-grasp_3"/>
    <property type="match status" value="1"/>
</dbReference>
<dbReference type="EMBL" id="MU004231">
    <property type="protein sequence ID" value="KAF2673351.1"/>
    <property type="molecule type" value="Genomic_DNA"/>
</dbReference>
<evidence type="ECO:0000313" key="3">
    <source>
        <dbReference type="EMBL" id="KAF2673351.1"/>
    </source>
</evidence>
<dbReference type="PROSITE" id="PS50975">
    <property type="entry name" value="ATP_GRASP"/>
    <property type="match status" value="1"/>
</dbReference>
<dbReference type="Proteomes" id="UP000799302">
    <property type="component" value="Unassembled WGS sequence"/>
</dbReference>
<keyword evidence="4" id="KW-1185">Reference proteome</keyword>
<gene>
    <name evidence="3" type="ORF">BT63DRAFT_368749</name>
</gene>
<dbReference type="GO" id="GO:0005524">
    <property type="term" value="F:ATP binding"/>
    <property type="evidence" value="ECO:0007669"/>
    <property type="project" value="UniProtKB-UniRule"/>
</dbReference>
<keyword evidence="1" id="KW-0547">Nucleotide-binding</keyword>
<sequence length="385" mass="43110">MLAGGLRAYAFDGRQTFRPEWKEREDRDNLLAAFNILIPEQQPRLTISAFPDDVVNPSSTDLLATRLPLSKLRPIPHVLDPDVHYQLLSKTWLANSGLPIPRSENIEIPASVLTNSTTREAWKTSATIKITSTTLPFVLKLNQTVFGQGIYIIRTPSDLKTLLKELPDLLNNSIRVVNSENQHLQPGALVLSEYIPHTRSYAITFFVNKDGSHKLLCIADQVFDNHKNLSWKGAEIDYTRQMSLAALYAETVASAAAYLHKNGYYGAAGIDVLDHEENLKQYIVDLNVRPPGSMILGALHSFLTNRGCKLARLVSVIRVIIPKKQFYNELKAEIEKGKIIITAWAEDSRNKCFWASLVIGASTGLDFHNLKWKVEEAARLSHGSI</sequence>
<dbReference type="AlphaFoldDB" id="A0A6A6UPF4"/>
<proteinExistence type="predicted"/>
<dbReference type="SUPFAM" id="SSF56059">
    <property type="entry name" value="Glutathione synthetase ATP-binding domain-like"/>
    <property type="match status" value="1"/>
</dbReference>
<dbReference type="Gene3D" id="3.30.470.20">
    <property type="entry name" value="ATP-grasp fold, B domain"/>
    <property type="match status" value="1"/>
</dbReference>
<evidence type="ECO:0000256" key="1">
    <source>
        <dbReference type="PROSITE-ProRule" id="PRU00409"/>
    </source>
</evidence>
<accession>A0A6A6UPF4</accession>
<reference evidence="3" key="1">
    <citation type="journal article" date="2020" name="Stud. Mycol.">
        <title>101 Dothideomycetes genomes: a test case for predicting lifestyles and emergence of pathogens.</title>
        <authorList>
            <person name="Haridas S."/>
            <person name="Albert R."/>
            <person name="Binder M."/>
            <person name="Bloem J."/>
            <person name="Labutti K."/>
            <person name="Salamov A."/>
            <person name="Andreopoulos B."/>
            <person name="Baker S."/>
            <person name="Barry K."/>
            <person name="Bills G."/>
            <person name="Bluhm B."/>
            <person name="Cannon C."/>
            <person name="Castanera R."/>
            <person name="Culley D."/>
            <person name="Daum C."/>
            <person name="Ezra D."/>
            <person name="Gonzalez J."/>
            <person name="Henrissat B."/>
            <person name="Kuo A."/>
            <person name="Liang C."/>
            <person name="Lipzen A."/>
            <person name="Lutzoni F."/>
            <person name="Magnuson J."/>
            <person name="Mondo S."/>
            <person name="Nolan M."/>
            <person name="Ohm R."/>
            <person name="Pangilinan J."/>
            <person name="Park H.-J."/>
            <person name="Ramirez L."/>
            <person name="Alfaro M."/>
            <person name="Sun H."/>
            <person name="Tritt A."/>
            <person name="Yoshinaga Y."/>
            <person name="Zwiers L.-H."/>
            <person name="Turgeon B."/>
            <person name="Goodwin S."/>
            <person name="Spatafora J."/>
            <person name="Crous P."/>
            <person name="Grigoriev I."/>
        </authorList>
    </citation>
    <scope>NUCLEOTIDE SEQUENCE</scope>
    <source>
        <strain evidence="3">CBS 115976</strain>
    </source>
</reference>
<keyword evidence="1" id="KW-0067">ATP-binding</keyword>
<dbReference type="PANTHER" id="PTHR37018">
    <property type="entry name" value="CULTURE SPECIFIC PROTEIN, PUTATIVE (AFU_ORTHOLOGUE AFUA_2G00130)-RELATED"/>
    <property type="match status" value="1"/>
</dbReference>
<dbReference type="InterPro" id="IPR053269">
    <property type="entry name" value="Asp-Met_ligase"/>
</dbReference>
<dbReference type="InterPro" id="IPR003806">
    <property type="entry name" value="ATP-grasp_PylC-type"/>
</dbReference>
<evidence type="ECO:0000259" key="2">
    <source>
        <dbReference type="PROSITE" id="PS50975"/>
    </source>
</evidence>
<dbReference type="InterPro" id="IPR011761">
    <property type="entry name" value="ATP-grasp"/>
</dbReference>
<organism evidence="3 4">
    <name type="scientific">Microthyrium microscopicum</name>
    <dbReference type="NCBI Taxonomy" id="703497"/>
    <lineage>
        <taxon>Eukaryota</taxon>
        <taxon>Fungi</taxon>
        <taxon>Dikarya</taxon>
        <taxon>Ascomycota</taxon>
        <taxon>Pezizomycotina</taxon>
        <taxon>Dothideomycetes</taxon>
        <taxon>Dothideomycetes incertae sedis</taxon>
        <taxon>Microthyriales</taxon>
        <taxon>Microthyriaceae</taxon>
        <taxon>Microthyrium</taxon>
    </lineage>
</organism>